<dbReference type="PANTHER" id="PTHR36150:SF1">
    <property type="entry name" value="DNA GYRASE INHIBITOR YACG"/>
    <property type="match status" value="1"/>
</dbReference>
<comment type="cofactor">
    <cofactor evidence="3">
        <name>Zn(2+)</name>
        <dbReference type="ChEBI" id="CHEBI:29105"/>
    </cofactor>
    <text evidence="3">Binds 1 zinc ion.</text>
</comment>
<feature type="binding site" evidence="3">
    <location>
        <position position="28"/>
    </location>
    <ligand>
        <name>Zn(2+)</name>
        <dbReference type="ChEBI" id="CHEBI:29105"/>
    </ligand>
</feature>
<feature type="binding site" evidence="3">
    <location>
        <position position="32"/>
    </location>
    <ligand>
        <name>Zn(2+)</name>
        <dbReference type="ChEBI" id="CHEBI:29105"/>
    </ligand>
</feature>
<dbReference type="HAMAP" id="MF_00649">
    <property type="entry name" value="DNA_gyrase_inhibitor_YacG"/>
    <property type="match status" value="1"/>
</dbReference>
<evidence type="ECO:0000313" key="4">
    <source>
        <dbReference type="EMBL" id="QDT34290.1"/>
    </source>
</evidence>
<dbReference type="GO" id="GO:0006355">
    <property type="term" value="P:regulation of DNA-templated transcription"/>
    <property type="evidence" value="ECO:0007669"/>
    <property type="project" value="InterPro"/>
</dbReference>
<evidence type="ECO:0000256" key="3">
    <source>
        <dbReference type="HAMAP-Rule" id="MF_00649"/>
    </source>
</evidence>
<keyword evidence="1 3" id="KW-0479">Metal-binding</keyword>
<gene>
    <name evidence="3" type="primary">yacG</name>
    <name evidence="4" type="ORF">Mal48_35500</name>
</gene>
<evidence type="ECO:0000256" key="2">
    <source>
        <dbReference type="ARBA" id="ARBA00022833"/>
    </source>
</evidence>
<keyword evidence="2 3" id="KW-0862">Zinc</keyword>
<dbReference type="Pfam" id="PF03884">
    <property type="entry name" value="YacG"/>
    <property type="match status" value="1"/>
</dbReference>
<feature type="binding site" evidence="3">
    <location>
        <position position="7"/>
    </location>
    <ligand>
        <name>Zn(2+)</name>
        <dbReference type="ChEBI" id="CHEBI:29105"/>
    </ligand>
</feature>
<dbReference type="PANTHER" id="PTHR36150">
    <property type="entry name" value="DNA GYRASE INHIBITOR YACG"/>
    <property type="match status" value="1"/>
</dbReference>
<feature type="binding site" evidence="3">
    <location>
        <position position="10"/>
    </location>
    <ligand>
        <name>Zn(2+)</name>
        <dbReference type="ChEBI" id="CHEBI:29105"/>
    </ligand>
</feature>
<dbReference type="OrthoDB" id="9809663at2"/>
<dbReference type="Gene3D" id="3.30.50.10">
    <property type="entry name" value="Erythroid Transcription Factor GATA-1, subunit A"/>
    <property type="match status" value="1"/>
</dbReference>
<organism evidence="4 5">
    <name type="scientific">Thalassoglobus polymorphus</name>
    <dbReference type="NCBI Taxonomy" id="2527994"/>
    <lineage>
        <taxon>Bacteria</taxon>
        <taxon>Pseudomonadati</taxon>
        <taxon>Planctomycetota</taxon>
        <taxon>Planctomycetia</taxon>
        <taxon>Planctomycetales</taxon>
        <taxon>Planctomycetaceae</taxon>
        <taxon>Thalassoglobus</taxon>
    </lineage>
</organism>
<comment type="similarity">
    <text evidence="3">Belongs to the DNA gyrase inhibitor YacG family.</text>
</comment>
<accession>A0A517QRN8</accession>
<dbReference type="Proteomes" id="UP000315724">
    <property type="component" value="Chromosome"/>
</dbReference>
<dbReference type="InterPro" id="IPR005584">
    <property type="entry name" value="DNA_gyrase_inhibitor_YacG"/>
</dbReference>
<evidence type="ECO:0000313" key="5">
    <source>
        <dbReference type="Proteomes" id="UP000315724"/>
    </source>
</evidence>
<reference evidence="4 5" key="1">
    <citation type="submission" date="2019-02" db="EMBL/GenBank/DDBJ databases">
        <title>Deep-cultivation of Planctomycetes and their phenomic and genomic characterization uncovers novel biology.</title>
        <authorList>
            <person name="Wiegand S."/>
            <person name="Jogler M."/>
            <person name="Boedeker C."/>
            <person name="Pinto D."/>
            <person name="Vollmers J."/>
            <person name="Rivas-Marin E."/>
            <person name="Kohn T."/>
            <person name="Peeters S.H."/>
            <person name="Heuer A."/>
            <person name="Rast P."/>
            <person name="Oberbeckmann S."/>
            <person name="Bunk B."/>
            <person name="Jeske O."/>
            <person name="Meyerdierks A."/>
            <person name="Storesund J.E."/>
            <person name="Kallscheuer N."/>
            <person name="Luecker S."/>
            <person name="Lage O.M."/>
            <person name="Pohl T."/>
            <person name="Merkel B.J."/>
            <person name="Hornburger P."/>
            <person name="Mueller R.-W."/>
            <person name="Bruemmer F."/>
            <person name="Labrenz M."/>
            <person name="Spormann A.M."/>
            <person name="Op den Camp H."/>
            <person name="Overmann J."/>
            <person name="Amann R."/>
            <person name="Jetten M.S.M."/>
            <person name="Mascher T."/>
            <person name="Medema M.H."/>
            <person name="Devos D.P."/>
            <person name="Kaster A.-K."/>
            <person name="Ovreas L."/>
            <person name="Rohde M."/>
            <person name="Galperin M.Y."/>
            <person name="Jogler C."/>
        </authorList>
    </citation>
    <scope>NUCLEOTIDE SEQUENCE [LARGE SCALE GENOMIC DNA]</scope>
    <source>
        <strain evidence="4 5">Mal48</strain>
    </source>
</reference>
<evidence type="ECO:0000256" key="1">
    <source>
        <dbReference type="ARBA" id="ARBA00022723"/>
    </source>
</evidence>
<name>A0A517QRN8_9PLAN</name>
<dbReference type="GO" id="GO:0008657">
    <property type="term" value="F:DNA topoisomerase type II (double strand cut, ATP-hydrolyzing) inhibitor activity"/>
    <property type="evidence" value="ECO:0007669"/>
    <property type="project" value="UniProtKB-UniRule"/>
</dbReference>
<dbReference type="KEGG" id="tpol:Mal48_35500"/>
<proteinExistence type="inferred from homology"/>
<comment type="function">
    <text evidence="3">Inhibits all the catalytic activities of DNA gyrase by preventing its interaction with DNA. Acts by binding directly to the C-terminal domain of GyrB, which probably disrupts DNA binding by the gyrase.</text>
</comment>
<sequence length="78" mass="9107">MIHRLPCPICDKELPIEIDGNSAIFPFCSPNCKNVDLYRWMNGEYFVSEKLTPEEMYEKISQFEESQEELPPESGESF</sequence>
<dbReference type="RefSeq" id="WP_145202004.1">
    <property type="nucleotide sequence ID" value="NZ_CP036267.1"/>
</dbReference>
<dbReference type="AlphaFoldDB" id="A0A517QRN8"/>
<keyword evidence="5" id="KW-1185">Reference proteome</keyword>
<dbReference type="InterPro" id="IPR013088">
    <property type="entry name" value="Znf_NHR/GATA"/>
</dbReference>
<dbReference type="SUPFAM" id="SSF57716">
    <property type="entry name" value="Glucocorticoid receptor-like (DNA-binding domain)"/>
    <property type="match status" value="1"/>
</dbReference>
<dbReference type="EMBL" id="CP036267">
    <property type="protein sequence ID" value="QDT34290.1"/>
    <property type="molecule type" value="Genomic_DNA"/>
</dbReference>
<protein>
    <recommendedName>
        <fullName evidence="3">DNA gyrase inhibitor YacG</fullName>
    </recommendedName>
</protein>
<dbReference type="GO" id="GO:0008270">
    <property type="term" value="F:zinc ion binding"/>
    <property type="evidence" value="ECO:0007669"/>
    <property type="project" value="UniProtKB-UniRule"/>
</dbReference>
<comment type="subunit">
    <text evidence="3">Interacts with GyrB.</text>
</comment>